<dbReference type="RefSeq" id="WP_133537966.1">
    <property type="nucleotide sequence ID" value="NZ_SNYH01000007.1"/>
</dbReference>
<organism evidence="2 3">
    <name type="scientific">Tenacibaculum caenipelagi</name>
    <dbReference type="NCBI Taxonomy" id="1325435"/>
    <lineage>
        <taxon>Bacteria</taxon>
        <taxon>Pseudomonadati</taxon>
        <taxon>Bacteroidota</taxon>
        <taxon>Flavobacteriia</taxon>
        <taxon>Flavobacteriales</taxon>
        <taxon>Flavobacteriaceae</taxon>
        <taxon>Tenacibaculum</taxon>
    </lineage>
</organism>
<dbReference type="AlphaFoldDB" id="A0A4R6TED4"/>
<dbReference type="InterPro" id="IPR011051">
    <property type="entry name" value="RmlC_Cupin_sf"/>
</dbReference>
<comment type="caution">
    <text evidence="2">The sequence shown here is derived from an EMBL/GenBank/DDBJ whole genome shotgun (WGS) entry which is preliminary data.</text>
</comment>
<name>A0A4R6TED4_9FLAO</name>
<proteinExistence type="predicted"/>
<reference evidence="2 3" key="1">
    <citation type="submission" date="2019-03" db="EMBL/GenBank/DDBJ databases">
        <title>Genomic Encyclopedia of Type Strains, Phase III (KMG-III): the genomes of soil and plant-associated and newly described type strains.</title>
        <authorList>
            <person name="Whitman W."/>
        </authorList>
    </citation>
    <scope>NUCLEOTIDE SEQUENCE [LARGE SCALE GENOMIC DNA]</scope>
    <source>
        <strain evidence="2 3">CECT 8283</strain>
    </source>
</reference>
<dbReference type="Pfam" id="PF07883">
    <property type="entry name" value="Cupin_2"/>
    <property type="match status" value="1"/>
</dbReference>
<dbReference type="InterPro" id="IPR013096">
    <property type="entry name" value="Cupin_2"/>
</dbReference>
<dbReference type="InterPro" id="IPR053146">
    <property type="entry name" value="QDO-like"/>
</dbReference>
<protein>
    <submittedName>
        <fullName evidence="2">Cupin domain</fullName>
    </submittedName>
</protein>
<evidence type="ECO:0000313" key="2">
    <source>
        <dbReference type="EMBL" id="TDQ21887.1"/>
    </source>
</evidence>
<evidence type="ECO:0000313" key="3">
    <source>
        <dbReference type="Proteomes" id="UP000295390"/>
    </source>
</evidence>
<evidence type="ECO:0000259" key="1">
    <source>
        <dbReference type="Pfam" id="PF07883"/>
    </source>
</evidence>
<dbReference type="SUPFAM" id="SSF51182">
    <property type="entry name" value="RmlC-like cupins"/>
    <property type="match status" value="1"/>
</dbReference>
<dbReference type="EMBL" id="SNYH01000007">
    <property type="protein sequence ID" value="TDQ21887.1"/>
    <property type="molecule type" value="Genomic_DNA"/>
</dbReference>
<dbReference type="PANTHER" id="PTHR36440">
    <property type="entry name" value="PUTATIVE (AFU_ORTHOLOGUE AFUA_8G07350)-RELATED"/>
    <property type="match status" value="1"/>
</dbReference>
<gene>
    <name evidence="2" type="ORF">DFQ07_2983</name>
</gene>
<accession>A0A4R6TED4</accession>
<dbReference type="Gene3D" id="2.60.120.10">
    <property type="entry name" value="Jelly Rolls"/>
    <property type="match status" value="1"/>
</dbReference>
<dbReference type="InterPro" id="IPR014710">
    <property type="entry name" value="RmlC-like_jellyroll"/>
</dbReference>
<feature type="domain" description="Cupin type-2" evidence="1">
    <location>
        <begin position="41"/>
        <end position="105"/>
    </location>
</feature>
<dbReference type="PANTHER" id="PTHR36440:SF1">
    <property type="entry name" value="PUTATIVE (AFU_ORTHOLOGUE AFUA_8G07350)-RELATED"/>
    <property type="match status" value="1"/>
</dbReference>
<dbReference type="OrthoDB" id="9794183at2"/>
<dbReference type="Proteomes" id="UP000295390">
    <property type="component" value="Unassembled WGS sequence"/>
</dbReference>
<keyword evidence="3" id="KW-1185">Reference proteome</keyword>
<sequence length="148" mass="16548">MVETVLLQPTEGEKTKITGFDAVYRTDIKTTGNLLDYFELKVPSGKGAPLHIHHKNDESLHVIEGEFTFQIGDEVHKAPKGTFLFLPRGVAHKFTNVGTTEGHLIGTFTPSGTFDFFDKLTKLAPDDFEEIQAYSKKYGHEVLEEGSY</sequence>